<name>A0A1F7YHR2_9BACT</name>
<dbReference type="SUPFAM" id="SSF55811">
    <property type="entry name" value="Nudix"/>
    <property type="match status" value="1"/>
</dbReference>
<reference evidence="1 2" key="1">
    <citation type="journal article" date="2016" name="Nat. Commun.">
        <title>Thousands of microbial genomes shed light on interconnected biogeochemical processes in an aquifer system.</title>
        <authorList>
            <person name="Anantharaman K."/>
            <person name="Brown C.T."/>
            <person name="Hug L.A."/>
            <person name="Sharon I."/>
            <person name="Castelle C.J."/>
            <person name="Probst A.J."/>
            <person name="Thomas B.C."/>
            <person name="Singh A."/>
            <person name="Wilkins M.J."/>
            <person name="Karaoz U."/>
            <person name="Brodie E.L."/>
            <person name="Williams K.H."/>
            <person name="Hubbard S.S."/>
            <person name="Banfield J.F."/>
        </authorList>
    </citation>
    <scope>NUCLEOTIDE SEQUENCE [LARGE SCALE GENOMIC DNA]</scope>
</reference>
<dbReference type="EMBL" id="MGGI01000010">
    <property type="protein sequence ID" value="OGM26876.1"/>
    <property type="molecule type" value="Genomic_DNA"/>
</dbReference>
<evidence type="ECO:0008006" key="3">
    <source>
        <dbReference type="Google" id="ProtNLM"/>
    </source>
</evidence>
<organism evidence="1 2">
    <name type="scientific">Candidatus Woesebacteria bacterium RIFCSPHIGHO2_01_FULL_39_28</name>
    <dbReference type="NCBI Taxonomy" id="1802496"/>
    <lineage>
        <taxon>Bacteria</taxon>
        <taxon>Candidatus Woeseibacteriota</taxon>
    </lineage>
</organism>
<proteinExistence type="predicted"/>
<sequence length="141" mass="16216">MVYRPGKKGDYWFIVRQNSSSDWIIPKASVRKGESSVRTSIRIMADLGGMRAKVLEEVGRANGTITINTKAVAQKHIYYLMVQKSAGEPVGFSETQWLDYAKAVKKLSLIRDKKMLKLAREVLKKWKIDQKLRKIQPDEFE</sequence>
<dbReference type="Gene3D" id="3.90.79.10">
    <property type="entry name" value="Nucleoside Triphosphate Pyrophosphohydrolase"/>
    <property type="match status" value="1"/>
</dbReference>
<dbReference type="InterPro" id="IPR015797">
    <property type="entry name" value="NUDIX_hydrolase-like_dom_sf"/>
</dbReference>
<evidence type="ECO:0000313" key="1">
    <source>
        <dbReference type="EMBL" id="OGM26876.1"/>
    </source>
</evidence>
<accession>A0A1F7YHR2</accession>
<evidence type="ECO:0000313" key="2">
    <source>
        <dbReference type="Proteomes" id="UP000178851"/>
    </source>
</evidence>
<protein>
    <recommendedName>
        <fullName evidence="3">Nudix hydrolase domain-containing protein</fullName>
    </recommendedName>
</protein>
<gene>
    <name evidence="1" type="ORF">A2627_05690</name>
</gene>
<dbReference type="AlphaFoldDB" id="A0A1F7YHR2"/>
<dbReference type="Proteomes" id="UP000178851">
    <property type="component" value="Unassembled WGS sequence"/>
</dbReference>
<comment type="caution">
    <text evidence="1">The sequence shown here is derived from an EMBL/GenBank/DDBJ whole genome shotgun (WGS) entry which is preliminary data.</text>
</comment>